<protein>
    <recommendedName>
        <fullName evidence="1">Reverse transcriptase domain-containing protein</fullName>
    </recommendedName>
</protein>
<dbReference type="SUPFAM" id="SSF56672">
    <property type="entry name" value="DNA/RNA polymerases"/>
    <property type="match status" value="1"/>
</dbReference>
<proteinExistence type="predicted"/>
<feature type="domain" description="Reverse transcriptase" evidence="1">
    <location>
        <begin position="1"/>
        <end position="143"/>
    </location>
</feature>
<dbReference type="EMBL" id="SNRW01024254">
    <property type="protein sequence ID" value="KAA6362396.1"/>
    <property type="molecule type" value="Genomic_DNA"/>
</dbReference>
<dbReference type="Gene3D" id="3.30.70.270">
    <property type="match status" value="1"/>
</dbReference>
<evidence type="ECO:0000259" key="1">
    <source>
        <dbReference type="PROSITE" id="PS50878"/>
    </source>
</evidence>
<accession>A0A5J4TV69</accession>
<reference evidence="2 3" key="1">
    <citation type="submission" date="2019-03" db="EMBL/GenBank/DDBJ databases">
        <title>Single cell metagenomics reveals metabolic interactions within the superorganism composed of flagellate Streblomastix strix and complex community of Bacteroidetes bacteria on its surface.</title>
        <authorList>
            <person name="Treitli S.C."/>
            <person name="Kolisko M."/>
            <person name="Husnik F."/>
            <person name="Keeling P."/>
            <person name="Hampl V."/>
        </authorList>
    </citation>
    <scope>NUCLEOTIDE SEQUENCE [LARGE SCALE GENOMIC DNA]</scope>
    <source>
        <strain evidence="2">ST1C</strain>
    </source>
</reference>
<evidence type="ECO:0000313" key="2">
    <source>
        <dbReference type="EMBL" id="KAA6362396.1"/>
    </source>
</evidence>
<dbReference type="PROSITE" id="PS50878">
    <property type="entry name" value="RT_POL"/>
    <property type="match status" value="1"/>
</dbReference>
<dbReference type="Pfam" id="PF00078">
    <property type="entry name" value="RVT_1"/>
    <property type="match status" value="1"/>
</dbReference>
<dbReference type="InterPro" id="IPR000477">
    <property type="entry name" value="RT_dom"/>
</dbReference>
<dbReference type="PANTHER" id="PTHR33050:SF7">
    <property type="entry name" value="RIBONUCLEASE H"/>
    <property type="match status" value="1"/>
</dbReference>
<organism evidence="2 3">
    <name type="scientific">Streblomastix strix</name>
    <dbReference type="NCBI Taxonomy" id="222440"/>
    <lineage>
        <taxon>Eukaryota</taxon>
        <taxon>Metamonada</taxon>
        <taxon>Preaxostyla</taxon>
        <taxon>Oxymonadida</taxon>
        <taxon>Streblomastigidae</taxon>
        <taxon>Streblomastix</taxon>
    </lineage>
</organism>
<name>A0A5J4TV69_9EUKA</name>
<dbReference type="Proteomes" id="UP000324800">
    <property type="component" value="Unassembled WGS sequence"/>
</dbReference>
<dbReference type="InterPro" id="IPR052055">
    <property type="entry name" value="Hepadnavirus_pol/RT"/>
</dbReference>
<dbReference type="PANTHER" id="PTHR33050">
    <property type="entry name" value="REVERSE TRANSCRIPTASE DOMAIN-CONTAINING PROTEIN"/>
    <property type="match status" value="1"/>
</dbReference>
<evidence type="ECO:0000313" key="3">
    <source>
        <dbReference type="Proteomes" id="UP000324800"/>
    </source>
</evidence>
<gene>
    <name evidence="2" type="ORF">EZS28_042078</name>
</gene>
<dbReference type="InterPro" id="IPR043502">
    <property type="entry name" value="DNA/RNA_pol_sf"/>
</dbReference>
<sequence>MAGIEFIKQILEPSYFATNLDLQDAYHHIRVSDQLLPYFGFAFMRKTFAYRGLPFGYRISPYIFNITIQLAIRAIRRRRKSLKMCNYIDDIILIHKCKIELKRITFEVIDFHNQSGLTIVFNTDGSIKFFRGEKIDQNYNYKIDLGCHESTNYSSVRFCESEQLVKFSMVSVPEGFIKPQFIESTEMLSNQEERLELQSEIVKNNPKKSLLMADSYFSKQTMEIFGTTITYNSNYRCSRIGMGLKVGDSESQCDGCRQVEQKFAFEQLQLTRNSCSPSITLIIYISFDIGEDQVFYVRDRQLDSGILNIPMERIIQQNTFYQSYISISISIQDQPGDSPRF</sequence>
<comment type="caution">
    <text evidence="2">The sequence shown here is derived from an EMBL/GenBank/DDBJ whole genome shotgun (WGS) entry which is preliminary data.</text>
</comment>
<dbReference type="AlphaFoldDB" id="A0A5J4TV69"/>
<dbReference type="Gene3D" id="3.10.10.10">
    <property type="entry name" value="HIV Type 1 Reverse Transcriptase, subunit A, domain 1"/>
    <property type="match status" value="1"/>
</dbReference>
<dbReference type="InterPro" id="IPR043128">
    <property type="entry name" value="Rev_trsase/Diguanyl_cyclase"/>
</dbReference>